<dbReference type="Pfam" id="PF04993">
    <property type="entry name" value="TfoX_N"/>
    <property type="match status" value="1"/>
</dbReference>
<dbReference type="InterPro" id="IPR007076">
    <property type="entry name" value="TfoX_N"/>
</dbReference>
<dbReference type="InterPro" id="IPR047525">
    <property type="entry name" value="TfoX-like"/>
</dbReference>
<name>A0A844I3X0_9GAMM</name>
<proteinExistence type="predicted"/>
<reference evidence="2 3" key="1">
    <citation type="submission" date="2019-06" db="EMBL/GenBank/DDBJ databases">
        <title>Enrichment of Autotrophic Halophilic Microorganisms from Red Sea Brine Pool Using Microbial Electrosynthesis System.</title>
        <authorList>
            <person name="Alqahtani M.F."/>
            <person name="Bajracharya S."/>
            <person name="Katuri K.P."/>
            <person name="Ali M."/>
            <person name="Saikaly P.E."/>
        </authorList>
    </citation>
    <scope>NUCLEOTIDE SEQUENCE [LARGE SCALE GENOMIC DNA]</scope>
    <source>
        <strain evidence="2">MES15</strain>
    </source>
</reference>
<dbReference type="PANTHER" id="PTHR36121:SF1">
    <property type="entry name" value="PROTEIN SXY"/>
    <property type="match status" value="1"/>
</dbReference>
<organism evidence="2 3">
    <name type="scientific">Marinobacter adhaerens</name>
    <dbReference type="NCBI Taxonomy" id="1033846"/>
    <lineage>
        <taxon>Bacteria</taxon>
        <taxon>Pseudomonadati</taxon>
        <taxon>Pseudomonadota</taxon>
        <taxon>Gammaproteobacteria</taxon>
        <taxon>Pseudomonadales</taxon>
        <taxon>Marinobacteraceae</taxon>
        <taxon>Marinobacter</taxon>
    </lineage>
</organism>
<dbReference type="AlphaFoldDB" id="A0A844I3X0"/>
<feature type="domain" description="TfoX N-terminal" evidence="1">
    <location>
        <begin position="10"/>
        <end position="102"/>
    </location>
</feature>
<evidence type="ECO:0000313" key="2">
    <source>
        <dbReference type="EMBL" id="MTJ00485.1"/>
    </source>
</evidence>
<dbReference type="PANTHER" id="PTHR36121">
    <property type="entry name" value="PROTEIN SXY"/>
    <property type="match status" value="1"/>
</dbReference>
<evidence type="ECO:0000259" key="1">
    <source>
        <dbReference type="Pfam" id="PF04993"/>
    </source>
</evidence>
<comment type="caution">
    <text evidence="2">The sequence shown here is derived from an EMBL/GenBank/DDBJ whole genome shotgun (WGS) entry which is preliminary data.</text>
</comment>
<gene>
    <name evidence="2" type="ORF">FH752_17915</name>
</gene>
<dbReference type="Proteomes" id="UP000431462">
    <property type="component" value="Unassembled WGS sequence"/>
</dbReference>
<sequence>MSEYIEYLKEAFAEFGEIRARKMFGGYGLYHDDVMIGLVAEDTLYLKVDSQTVSCFEERGLSQFMYPKGQKMVGMSYYQAPEEALEDPSEMCHWATLAYGAALRSRQ</sequence>
<evidence type="ECO:0000313" key="3">
    <source>
        <dbReference type="Proteomes" id="UP000431462"/>
    </source>
</evidence>
<dbReference type="EMBL" id="VENC01000022">
    <property type="protein sequence ID" value="MTJ00485.1"/>
    <property type="molecule type" value="Genomic_DNA"/>
</dbReference>
<protein>
    <submittedName>
        <fullName evidence="2">TfoX/Sxy family protein</fullName>
    </submittedName>
</protein>
<accession>A0A844I3X0</accession>
<dbReference type="SUPFAM" id="SSF159894">
    <property type="entry name" value="YgaC/TfoX-N like"/>
    <property type="match status" value="1"/>
</dbReference>
<dbReference type="Gene3D" id="3.30.1460.30">
    <property type="entry name" value="YgaC/TfoX-N like chaperone"/>
    <property type="match status" value="1"/>
</dbReference>